<dbReference type="RefSeq" id="WP_115090945.1">
    <property type="nucleotide sequence ID" value="NZ_CBCRUR010000009.1"/>
</dbReference>
<dbReference type="EMBL" id="LNZC01000011">
    <property type="protein sequence ID" value="KTD80194.1"/>
    <property type="molecule type" value="Genomic_DNA"/>
</dbReference>
<dbReference type="Proteomes" id="UP000054662">
    <property type="component" value="Unassembled WGS sequence"/>
</dbReference>
<feature type="domain" description="Fido" evidence="1">
    <location>
        <begin position="167"/>
        <end position="307"/>
    </location>
</feature>
<organism evidence="2 3">
    <name type="scientific">Legionella worsleiensis</name>
    <dbReference type="NCBI Taxonomy" id="45076"/>
    <lineage>
        <taxon>Bacteria</taxon>
        <taxon>Pseudomonadati</taxon>
        <taxon>Pseudomonadota</taxon>
        <taxon>Gammaproteobacteria</taxon>
        <taxon>Legionellales</taxon>
        <taxon>Legionellaceae</taxon>
        <taxon>Legionella</taxon>
    </lineage>
</organism>
<dbReference type="SUPFAM" id="SSF140931">
    <property type="entry name" value="Fic-like"/>
    <property type="match status" value="1"/>
</dbReference>
<dbReference type="AlphaFoldDB" id="A0A0W1AFT7"/>
<evidence type="ECO:0000313" key="3">
    <source>
        <dbReference type="Proteomes" id="UP000054662"/>
    </source>
</evidence>
<sequence length="479" mass="54348">MHLHQFLYLFLVDIAQLNCGRDYRSYVASEPGYGAAQLNAYITAFNDSRDGKITHQLLKKINFEAMAFDETVGRGGYKKNCNNFCIAPELMSGPTRSYGVLTYSADLKGIGEFIRYWILNNPESIHSLSFGGRAETDAVPIYIIKHSAEQPEKLCWIKLYNGRETRLFLDFESSMHQVGLLYNDFAYQMIIDSGFNIEDGDLADTVHHQMDRIINEFEADMRNAVTNEDKLVCIVKHVQHIAQLHPFTDGNIRTCSILLNKLLRDYGMPLTLLLDPNRLDCCSVSSVVHMVKLGQIYYQQLLNCAEGNLIFKTDERLSKLKEIICAPQRLFDIQDEQLLADFIRFVVKGAPLMLSAAGDNPHHLFFESISANTRELAEQLRAVINDNPQFALIQQAFDEGKSGLGFRRACALGTYEMVERILSFKDKIALDLNEPSTNGNTGLDWLAYNKNCDAEDKARIETLLLNHGCRKKAESYAMY</sequence>
<comment type="caution">
    <text evidence="2">The sequence shown here is derived from an EMBL/GenBank/DDBJ whole genome shotgun (WGS) entry which is preliminary data.</text>
</comment>
<dbReference type="OrthoDB" id="6196979at2"/>
<dbReference type="PROSITE" id="PS51459">
    <property type="entry name" value="FIDO"/>
    <property type="match status" value="1"/>
</dbReference>
<protein>
    <submittedName>
        <fullName evidence="2">Ankyrin repeat-containing protein</fullName>
    </submittedName>
</protein>
<dbReference type="STRING" id="45076.Lwor_1102"/>
<dbReference type="Gene3D" id="1.10.3290.10">
    <property type="entry name" value="Fido-like domain"/>
    <property type="match status" value="1"/>
</dbReference>
<dbReference type="InterPro" id="IPR036597">
    <property type="entry name" value="Fido-like_dom_sf"/>
</dbReference>
<accession>A0A0W1AFT7</accession>
<evidence type="ECO:0000313" key="2">
    <source>
        <dbReference type="EMBL" id="KTD80194.1"/>
    </source>
</evidence>
<evidence type="ECO:0000259" key="1">
    <source>
        <dbReference type="PROSITE" id="PS51459"/>
    </source>
</evidence>
<dbReference type="Pfam" id="PF02661">
    <property type="entry name" value="Fic"/>
    <property type="match status" value="1"/>
</dbReference>
<keyword evidence="3" id="KW-1185">Reference proteome</keyword>
<dbReference type="PATRIC" id="fig|45076.6.peg.1198"/>
<reference evidence="2 3" key="1">
    <citation type="submission" date="2015-11" db="EMBL/GenBank/DDBJ databases">
        <title>Genomic analysis of 38 Legionella species identifies large and diverse effector repertoires.</title>
        <authorList>
            <person name="Burstein D."/>
            <person name="Amaro F."/>
            <person name="Zusman T."/>
            <person name="Lifshitz Z."/>
            <person name="Cohen O."/>
            <person name="Gilbert J.A."/>
            <person name="Pupko T."/>
            <person name="Shuman H.A."/>
            <person name="Segal G."/>
        </authorList>
    </citation>
    <scope>NUCLEOTIDE SEQUENCE [LARGE SCALE GENOMIC DNA]</scope>
    <source>
        <strain evidence="2 3">ATCC 49508</strain>
    </source>
</reference>
<proteinExistence type="predicted"/>
<gene>
    <name evidence="2" type="ORF">Lwor_1102</name>
</gene>
<name>A0A0W1AFT7_9GAMM</name>
<dbReference type="InterPro" id="IPR003812">
    <property type="entry name" value="Fido"/>
</dbReference>